<dbReference type="InterPro" id="IPR012972">
    <property type="entry name" value="NLE"/>
</dbReference>
<keyword evidence="2 6" id="KW-0698">rRNA processing</keyword>
<dbReference type="PANTHER" id="PTHR19855:SF11">
    <property type="entry name" value="RIBOSOME BIOGENESIS PROTEIN WDR12"/>
    <property type="match status" value="1"/>
</dbReference>
<accession>U4LVS7</accession>
<dbReference type="GO" id="GO:0000463">
    <property type="term" value="P:maturation of LSU-rRNA from tricistronic rRNA transcript (SSU-rRNA, 5.8S rRNA, LSU-rRNA)"/>
    <property type="evidence" value="ECO:0007669"/>
    <property type="project" value="UniProtKB-UniRule"/>
</dbReference>
<dbReference type="OMA" id="DIQAPDW"/>
<keyword evidence="10" id="KW-1185">Reference proteome</keyword>
<feature type="repeat" description="WD" evidence="7">
    <location>
        <begin position="198"/>
        <end position="230"/>
    </location>
</feature>
<protein>
    <recommendedName>
        <fullName evidence="6">Ribosome biogenesis protein YTM1</fullName>
    </recommendedName>
</protein>
<dbReference type="CDD" id="cd00200">
    <property type="entry name" value="WD40"/>
    <property type="match status" value="1"/>
</dbReference>
<dbReference type="PANTHER" id="PTHR19855">
    <property type="entry name" value="WD40 REPEAT PROTEIN 12, 37"/>
    <property type="match status" value="1"/>
</dbReference>
<comment type="subcellular location">
    <subcellularLocation>
        <location evidence="6">Nucleus</location>
        <location evidence="6">Nucleolus</location>
    </subcellularLocation>
    <subcellularLocation>
        <location evidence="6">Nucleus</location>
        <location evidence="6">Nucleoplasm</location>
    </subcellularLocation>
</comment>
<dbReference type="SMART" id="SM00320">
    <property type="entry name" value="WD40"/>
    <property type="match status" value="6"/>
</dbReference>
<dbReference type="InterPro" id="IPR028599">
    <property type="entry name" value="WDR12/Ytm1"/>
</dbReference>
<evidence type="ECO:0000256" key="5">
    <source>
        <dbReference type="ARBA" id="ARBA00023242"/>
    </source>
</evidence>
<comment type="similarity">
    <text evidence="6">Belongs to the WD repeat WDR12/YTM1 family.</text>
</comment>
<dbReference type="AlphaFoldDB" id="U4LVS7"/>
<dbReference type="GO" id="GO:0043021">
    <property type="term" value="F:ribonucleoprotein complex binding"/>
    <property type="evidence" value="ECO:0007669"/>
    <property type="project" value="UniProtKB-UniRule"/>
</dbReference>
<dbReference type="GO" id="GO:0070545">
    <property type="term" value="C:PeBoW complex"/>
    <property type="evidence" value="ECO:0007669"/>
    <property type="project" value="TreeGrafter"/>
</dbReference>
<dbReference type="PROSITE" id="PS00678">
    <property type="entry name" value="WD_REPEATS_1"/>
    <property type="match status" value="2"/>
</dbReference>
<evidence type="ECO:0000313" key="9">
    <source>
        <dbReference type="EMBL" id="CCX32796.1"/>
    </source>
</evidence>
<keyword evidence="1 6" id="KW-0690">Ribosome biogenesis</keyword>
<name>U4LVS7_PYROM</name>
<reference evidence="9 10" key="1">
    <citation type="journal article" date="2013" name="PLoS Genet.">
        <title>The genome and development-dependent transcriptomes of Pyronema confluens: a window into fungal evolution.</title>
        <authorList>
            <person name="Traeger S."/>
            <person name="Altegoer F."/>
            <person name="Freitag M."/>
            <person name="Gabaldon T."/>
            <person name="Kempken F."/>
            <person name="Kumar A."/>
            <person name="Marcet-Houben M."/>
            <person name="Poggeler S."/>
            <person name="Stajich J.E."/>
            <person name="Nowrousian M."/>
        </authorList>
    </citation>
    <scope>NUCLEOTIDE SEQUENCE [LARGE SCALE GENOMIC DNA]</scope>
    <source>
        <strain evidence="10">CBS 100304</strain>
        <tissue evidence="9">Vegetative mycelium</tissue>
    </source>
</reference>
<keyword evidence="5 6" id="KW-0539">Nucleus</keyword>
<dbReference type="GO" id="GO:0030687">
    <property type="term" value="C:preribosome, large subunit precursor"/>
    <property type="evidence" value="ECO:0007669"/>
    <property type="project" value="UniProtKB-UniRule"/>
</dbReference>
<feature type="repeat" description="WD" evidence="7">
    <location>
        <begin position="356"/>
        <end position="398"/>
    </location>
</feature>
<feature type="domain" description="NLE" evidence="8">
    <location>
        <begin position="15"/>
        <end position="77"/>
    </location>
</feature>
<dbReference type="InterPro" id="IPR020472">
    <property type="entry name" value="WD40_PAC1"/>
</dbReference>
<dbReference type="EMBL" id="HF935907">
    <property type="protein sequence ID" value="CCX32796.1"/>
    <property type="molecule type" value="Genomic_DNA"/>
</dbReference>
<comment type="function">
    <text evidence="6">Component of the NOP7 complex, which is required for maturation of the 25S and 5.8S ribosomal RNAs and formation of the 60S ribosome.</text>
</comment>
<dbReference type="PROSITE" id="PS50082">
    <property type="entry name" value="WD_REPEATS_2"/>
    <property type="match status" value="4"/>
</dbReference>
<keyword evidence="4" id="KW-0677">Repeat</keyword>
<dbReference type="eggNOG" id="KOG0313">
    <property type="taxonomic scope" value="Eukaryota"/>
</dbReference>
<evidence type="ECO:0000313" key="10">
    <source>
        <dbReference type="Proteomes" id="UP000018144"/>
    </source>
</evidence>
<keyword evidence="3 7" id="KW-0853">WD repeat</keyword>
<organism evidence="9 10">
    <name type="scientific">Pyronema omphalodes (strain CBS 100304)</name>
    <name type="common">Pyronema confluens</name>
    <dbReference type="NCBI Taxonomy" id="1076935"/>
    <lineage>
        <taxon>Eukaryota</taxon>
        <taxon>Fungi</taxon>
        <taxon>Dikarya</taxon>
        <taxon>Ascomycota</taxon>
        <taxon>Pezizomycotina</taxon>
        <taxon>Pezizomycetes</taxon>
        <taxon>Pezizales</taxon>
        <taxon>Pyronemataceae</taxon>
        <taxon>Pyronema</taxon>
    </lineage>
</organism>
<proteinExistence type="inferred from homology"/>
<dbReference type="Pfam" id="PF00400">
    <property type="entry name" value="WD40"/>
    <property type="match status" value="5"/>
</dbReference>
<dbReference type="InterPro" id="IPR019775">
    <property type="entry name" value="WD40_repeat_CS"/>
</dbReference>
<evidence type="ECO:0000256" key="3">
    <source>
        <dbReference type="ARBA" id="ARBA00022574"/>
    </source>
</evidence>
<dbReference type="OrthoDB" id="10251381at2759"/>
<evidence type="ECO:0000259" key="8">
    <source>
        <dbReference type="Pfam" id="PF08154"/>
    </source>
</evidence>
<evidence type="ECO:0000256" key="1">
    <source>
        <dbReference type="ARBA" id="ARBA00022517"/>
    </source>
</evidence>
<dbReference type="Pfam" id="PF08154">
    <property type="entry name" value="NLE"/>
    <property type="match status" value="1"/>
</dbReference>
<feature type="repeat" description="WD" evidence="7">
    <location>
        <begin position="150"/>
        <end position="190"/>
    </location>
</feature>
<sequence>MMEIDAPDAQQQTQIQVKFVTRDPEIAVAAAPILVPTNLKRFGLSQVVNHLLSSDKSIPFDFLVDGAYLRSTLDAYIIQNGLSSETTLTLEYVRAAIPPKFLTSFQHDDWVSSVAASTHNKHNNDPVVLSGSYDGIARVWNLSGQVLSEGAGHTAGIKSVKWLDAESFVTSSLDRTLRIWRYTADGTVAASIKPAAEYIGHKSTVESLAVNQQSKQILSASADGTVGLWSALPKQSPAAPEIELPIRSKKRKMAANGPKVPQYGSLAMLKGHQGPVSGVAFAPNDATVGYSVSWDNMIKTWDLTTGVNVTTKKAKNPILSLATMKELNLLACGTSARHIILNDPRENAEAVSTATLRGHTNAVVGLSANPANEWELASAGHDGTVRVWDVRASESGALFTINREGEGLNGNEKVFDVEWSKIGIVSGGEDKRVQINATPKAGEQA</sequence>
<evidence type="ECO:0000256" key="6">
    <source>
        <dbReference type="HAMAP-Rule" id="MF_03029"/>
    </source>
</evidence>
<evidence type="ECO:0000256" key="7">
    <source>
        <dbReference type="PROSITE-ProRule" id="PRU00221"/>
    </source>
</evidence>
<dbReference type="GO" id="GO:0000466">
    <property type="term" value="P:maturation of 5.8S rRNA from tricistronic rRNA transcript (SSU-rRNA, 5.8S rRNA, LSU-rRNA)"/>
    <property type="evidence" value="ECO:0007669"/>
    <property type="project" value="UniProtKB-UniRule"/>
</dbReference>
<evidence type="ECO:0000256" key="4">
    <source>
        <dbReference type="ARBA" id="ARBA00022737"/>
    </source>
</evidence>
<dbReference type="Gene3D" id="2.130.10.10">
    <property type="entry name" value="YVTN repeat-like/Quinoprotein amine dehydrogenase"/>
    <property type="match status" value="1"/>
</dbReference>
<feature type="repeat" description="WD" evidence="7">
    <location>
        <begin position="269"/>
        <end position="311"/>
    </location>
</feature>
<dbReference type="STRING" id="1076935.U4LVS7"/>
<dbReference type="HAMAP" id="MF_03029">
    <property type="entry name" value="WDR12"/>
    <property type="match status" value="1"/>
</dbReference>
<gene>
    <name evidence="6" type="primary">YTM1</name>
    <name evidence="9" type="ORF">PCON_13647</name>
</gene>
<dbReference type="PRINTS" id="PR00320">
    <property type="entry name" value="GPROTEINBRPT"/>
</dbReference>
<dbReference type="PROSITE" id="PS50294">
    <property type="entry name" value="WD_REPEATS_REGION"/>
    <property type="match status" value="3"/>
</dbReference>
<dbReference type="SUPFAM" id="SSF50978">
    <property type="entry name" value="WD40 repeat-like"/>
    <property type="match status" value="1"/>
</dbReference>
<dbReference type="Proteomes" id="UP000018144">
    <property type="component" value="Unassembled WGS sequence"/>
</dbReference>
<dbReference type="InterPro" id="IPR036322">
    <property type="entry name" value="WD40_repeat_dom_sf"/>
</dbReference>
<comment type="subunit">
    <text evidence="6">Component of the NOP7 complex, composed of ERB1, NOP7 and YTM1. Within the NOP7 complex ERB1 appears to interact directly with NOP7 and YTM1. The NOP7 complex also associates with the 66S pre-ribosome.</text>
</comment>
<dbReference type="InterPro" id="IPR015943">
    <property type="entry name" value="WD40/YVTN_repeat-like_dom_sf"/>
</dbReference>
<evidence type="ECO:0000256" key="2">
    <source>
        <dbReference type="ARBA" id="ARBA00022552"/>
    </source>
</evidence>
<dbReference type="InterPro" id="IPR001680">
    <property type="entry name" value="WD40_rpt"/>
</dbReference>
<dbReference type="GO" id="GO:0005654">
    <property type="term" value="C:nucleoplasm"/>
    <property type="evidence" value="ECO:0007669"/>
    <property type="project" value="UniProtKB-SubCell"/>
</dbReference>